<dbReference type="GO" id="GO:0006281">
    <property type="term" value="P:DNA repair"/>
    <property type="evidence" value="ECO:0007669"/>
    <property type="project" value="InterPro"/>
</dbReference>
<dbReference type="Gene3D" id="3.30.1330.70">
    <property type="entry name" value="Holliday junction resolvase RusA"/>
    <property type="match status" value="1"/>
</dbReference>
<dbReference type="EMBL" id="PXXU01000055">
    <property type="protein sequence ID" value="PSJ16358.1"/>
    <property type="molecule type" value="Genomic_DNA"/>
</dbReference>
<evidence type="ECO:0000313" key="1">
    <source>
        <dbReference type="EMBL" id="PSJ16358.1"/>
    </source>
</evidence>
<sequence length="144" mass="15815">MSEIQFVVPGQPVAKGRPKAAKRGDHITIYTPKKTVNYESLVAYAASIAMAGKNLMLKPIYLELDVRLPIPASWSVKRKKKAMDGLIAATKKPDLDNLEKSIKDGMNGVVWHDDSLVVKVSKGKRYAETPGVVVIVRELDLESA</sequence>
<dbReference type="GO" id="GO:0006310">
    <property type="term" value="P:DNA recombination"/>
    <property type="evidence" value="ECO:0007669"/>
    <property type="project" value="InterPro"/>
</dbReference>
<gene>
    <name evidence="1" type="ORF">C7H79_13955</name>
</gene>
<dbReference type="AlphaFoldDB" id="A0A2P7NSE8"/>
<dbReference type="InterPro" id="IPR008822">
    <property type="entry name" value="Endonuclease_RusA-like"/>
</dbReference>
<reference evidence="1 2" key="1">
    <citation type="submission" date="2018-03" db="EMBL/GenBank/DDBJ databases">
        <title>Draft genome of Nitrosomonas supralitoralis APG5.</title>
        <authorList>
            <person name="Urakawa H."/>
            <person name="Lopez J.V."/>
        </authorList>
    </citation>
    <scope>NUCLEOTIDE SEQUENCE [LARGE SCALE GENOMIC DNA]</scope>
    <source>
        <strain evidence="1 2">APG5</strain>
    </source>
</reference>
<dbReference type="InterPro" id="IPR036614">
    <property type="entry name" value="RusA-like_sf"/>
</dbReference>
<dbReference type="Pfam" id="PF05866">
    <property type="entry name" value="RusA"/>
    <property type="match status" value="1"/>
</dbReference>
<keyword evidence="2" id="KW-1185">Reference proteome</keyword>
<accession>A0A2P7NSE8</accession>
<dbReference type="Proteomes" id="UP000241912">
    <property type="component" value="Unassembled WGS sequence"/>
</dbReference>
<evidence type="ECO:0000313" key="2">
    <source>
        <dbReference type="Proteomes" id="UP000241912"/>
    </source>
</evidence>
<dbReference type="OrthoDB" id="5114842at2"/>
<organism evidence="1 2">
    <name type="scientific">Nitrosomonas supralitoralis</name>
    <dbReference type="NCBI Taxonomy" id="2116706"/>
    <lineage>
        <taxon>Bacteria</taxon>
        <taxon>Pseudomonadati</taxon>
        <taxon>Pseudomonadota</taxon>
        <taxon>Betaproteobacteria</taxon>
        <taxon>Nitrosomonadales</taxon>
        <taxon>Nitrosomonadaceae</taxon>
        <taxon>Nitrosomonas</taxon>
    </lineage>
</organism>
<comment type="caution">
    <text evidence="1">The sequence shown here is derived from an EMBL/GenBank/DDBJ whole genome shotgun (WGS) entry which is preliminary data.</text>
</comment>
<name>A0A2P7NSE8_9PROT</name>
<dbReference type="RefSeq" id="WP_106707859.1">
    <property type="nucleotide sequence ID" value="NZ_PXXU01000055.1"/>
</dbReference>
<proteinExistence type="predicted"/>
<dbReference type="GO" id="GO:0000287">
    <property type="term" value="F:magnesium ion binding"/>
    <property type="evidence" value="ECO:0007669"/>
    <property type="project" value="InterPro"/>
</dbReference>
<dbReference type="SUPFAM" id="SSF103084">
    <property type="entry name" value="Holliday junction resolvase RusA"/>
    <property type="match status" value="1"/>
</dbReference>
<protein>
    <submittedName>
        <fullName evidence="1">RusA family crossover junction endodeoxyribonuclease</fullName>
    </submittedName>
</protein>